<evidence type="ECO:0000313" key="4">
    <source>
        <dbReference type="EMBL" id="CAE8581528.1"/>
    </source>
</evidence>
<feature type="non-terminal residue" evidence="5">
    <location>
        <position position="1"/>
    </location>
</feature>
<dbReference type="EMBL" id="CAJNNV010007413">
    <property type="protein sequence ID" value="CAE8594905.1"/>
    <property type="molecule type" value="Genomic_DNA"/>
</dbReference>
<proteinExistence type="predicted"/>
<feature type="region of interest" description="Disordered" evidence="1">
    <location>
        <begin position="436"/>
        <end position="458"/>
    </location>
</feature>
<accession>A0A813E7G6</accession>
<evidence type="ECO:0000256" key="1">
    <source>
        <dbReference type="SAM" id="MobiDB-lite"/>
    </source>
</evidence>
<keyword evidence="2" id="KW-0472">Membrane</keyword>
<feature type="transmembrane region" description="Helical" evidence="2">
    <location>
        <begin position="27"/>
        <end position="47"/>
    </location>
</feature>
<evidence type="ECO:0000256" key="3">
    <source>
        <dbReference type="SAM" id="SignalP"/>
    </source>
</evidence>
<organism evidence="5 6">
    <name type="scientific">Polarella glacialis</name>
    <name type="common">Dinoflagellate</name>
    <dbReference type="NCBI Taxonomy" id="89957"/>
    <lineage>
        <taxon>Eukaryota</taxon>
        <taxon>Sar</taxon>
        <taxon>Alveolata</taxon>
        <taxon>Dinophyceae</taxon>
        <taxon>Suessiales</taxon>
        <taxon>Suessiaceae</taxon>
        <taxon>Polarella</taxon>
    </lineage>
</organism>
<feature type="compositionally biased region" description="Low complexity" evidence="1">
    <location>
        <begin position="436"/>
        <end position="455"/>
    </location>
</feature>
<dbReference type="Proteomes" id="UP000654075">
    <property type="component" value="Unassembled WGS sequence"/>
</dbReference>
<name>A0A813E7G6_POLGL</name>
<keyword evidence="2" id="KW-0812">Transmembrane</keyword>
<keyword evidence="6" id="KW-1185">Reference proteome</keyword>
<evidence type="ECO:0000313" key="5">
    <source>
        <dbReference type="EMBL" id="CAE8594905.1"/>
    </source>
</evidence>
<keyword evidence="2" id="KW-1133">Transmembrane helix</keyword>
<evidence type="ECO:0000256" key="2">
    <source>
        <dbReference type="SAM" id="Phobius"/>
    </source>
</evidence>
<feature type="signal peptide" evidence="3">
    <location>
        <begin position="1"/>
        <end position="22"/>
    </location>
</feature>
<dbReference type="AlphaFoldDB" id="A0A813E7G6"/>
<feature type="chain" id="PRO_5036408798" evidence="3">
    <location>
        <begin position="23"/>
        <end position="466"/>
    </location>
</feature>
<sequence>AGHMSLAIFALMISVFCMVNRSMPSFSVRTAISCIIIARLAATALLYETVLQLIWDRIYVYLARLVATLMFGSFPSSLLLNATYSIIVSGVWASFARRDRLVDSLVGPDSVQWFIVQEAASLVSLCCLRLMFENCTRSEAKATCTIEEKAAREFQAATQMLLRTMYDLVIQLDQDFKLVENAEALGGMLLHGCNRSLKGASLLDYMYGEEDKELFHAHVNQMPTDELQSMAIPLRLRMRDSSGRPLDVELLHSTFKDIDAQTCHIIGIQEIEHSKTAFKELAGLDRRSPVHRQCRQQHLERGTPPNGVREELTGTLSNVAPAPVFSRRAMPQFEETESMMPVFSLLSLLLKWNLQVPSTFCCNYHFYVYHAQGLLRHMQKKKCEGNLFNALHAGELESLGSTGQCTRCGMLGAEIEAADPCCLWCENWEEVPETGQNDQNNIDNNNYNNNNNNDYNSRREQTCVKL</sequence>
<evidence type="ECO:0000313" key="6">
    <source>
        <dbReference type="Proteomes" id="UP000654075"/>
    </source>
</evidence>
<gene>
    <name evidence="5" type="ORF">PGLA1383_LOCUS13427</name>
    <name evidence="4" type="ORF">PGLA1383_LOCUS556</name>
</gene>
<dbReference type="EMBL" id="CAJNNV010000125">
    <property type="protein sequence ID" value="CAE8581528.1"/>
    <property type="molecule type" value="Genomic_DNA"/>
</dbReference>
<protein>
    <submittedName>
        <fullName evidence="5">Uncharacterized protein</fullName>
    </submittedName>
</protein>
<dbReference type="OrthoDB" id="423606at2759"/>
<keyword evidence="3" id="KW-0732">Signal</keyword>
<feature type="transmembrane region" description="Helical" evidence="2">
    <location>
        <begin position="59"/>
        <end position="92"/>
    </location>
</feature>
<reference evidence="5" key="1">
    <citation type="submission" date="2021-02" db="EMBL/GenBank/DDBJ databases">
        <authorList>
            <person name="Dougan E. K."/>
            <person name="Rhodes N."/>
            <person name="Thang M."/>
            <person name="Chan C."/>
        </authorList>
    </citation>
    <scope>NUCLEOTIDE SEQUENCE</scope>
</reference>
<comment type="caution">
    <text evidence="5">The sequence shown here is derived from an EMBL/GenBank/DDBJ whole genome shotgun (WGS) entry which is preliminary data.</text>
</comment>